<evidence type="ECO:0000313" key="2">
    <source>
        <dbReference type="Proteomes" id="UP000183447"/>
    </source>
</evidence>
<dbReference type="EMBL" id="FPKU01000001">
    <property type="protein sequence ID" value="SFZ82319.1"/>
    <property type="molecule type" value="Genomic_DNA"/>
</dbReference>
<dbReference type="InterPro" id="IPR018772">
    <property type="entry name" value="Transcription_activator_HlyU"/>
</dbReference>
<name>A0A1K2HUV4_9HYPH</name>
<reference evidence="1 2" key="1">
    <citation type="submission" date="2016-11" db="EMBL/GenBank/DDBJ databases">
        <authorList>
            <person name="Jaros S."/>
            <person name="Januszkiewicz K."/>
            <person name="Wedrychowicz H."/>
        </authorList>
    </citation>
    <scope>NUCLEOTIDE SEQUENCE [LARGE SCALE GENOMIC DNA]</scope>
    <source>
        <strain evidence="1 2">ATCC 23634</strain>
    </source>
</reference>
<dbReference type="OrthoDB" id="9800971at2"/>
<organism evidence="1 2">
    <name type="scientific">Devosia enhydra</name>
    <dbReference type="NCBI Taxonomy" id="665118"/>
    <lineage>
        <taxon>Bacteria</taxon>
        <taxon>Pseudomonadati</taxon>
        <taxon>Pseudomonadota</taxon>
        <taxon>Alphaproteobacteria</taxon>
        <taxon>Hyphomicrobiales</taxon>
        <taxon>Devosiaceae</taxon>
        <taxon>Devosia</taxon>
    </lineage>
</organism>
<accession>A0A1K2HUV4</accession>
<protein>
    <recommendedName>
        <fullName evidence="3">Transcriptional activator HlyU</fullName>
    </recommendedName>
</protein>
<sequence length="97" mass="10515">MSFWKKLFGAGGGDDSGVATGTNAPQEVYKGFTIRATLLPAGSEFQLAGTIEKEIDGALKRHDFVRADRFGSKEDAQTYTLAKGRQIVDEQGDRLFG</sequence>
<proteinExistence type="predicted"/>
<evidence type="ECO:0008006" key="3">
    <source>
        <dbReference type="Google" id="ProtNLM"/>
    </source>
</evidence>
<dbReference type="AlphaFoldDB" id="A0A1K2HUV4"/>
<evidence type="ECO:0000313" key="1">
    <source>
        <dbReference type="EMBL" id="SFZ82319.1"/>
    </source>
</evidence>
<dbReference type="Proteomes" id="UP000183447">
    <property type="component" value="Unassembled WGS sequence"/>
</dbReference>
<gene>
    <name evidence="1" type="ORF">SAMN02983003_1007</name>
</gene>
<dbReference type="STRING" id="665118.SAMN02983003_1007"/>
<dbReference type="RefSeq" id="WP_072339547.1">
    <property type="nucleotide sequence ID" value="NZ_FPKU01000001.1"/>
</dbReference>
<keyword evidence="2" id="KW-1185">Reference proteome</keyword>
<dbReference type="Pfam" id="PF10115">
    <property type="entry name" value="HlyU"/>
    <property type="match status" value="1"/>
</dbReference>